<dbReference type="HOGENOM" id="CLU_001570_15_6_1"/>
<keyword evidence="9" id="KW-1133">Transmembrane helix</keyword>
<dbReference type="InterPro" id="IPR001128">
    <property type="entry name" value="Cyt_P450"/>
</dbReference>
<comment type="similarity">
    <text evidence="1 8">Belongs to the cytochrome P450 family.</text>
</comment>
<dbReference type="InterPro" id="IPR002403">
    <property type="entry name" value="Cyt_P450_E_grp-IV"/>
</dbReference>
<dbReference type="GO" id="GO:0005506">
    <property type="term" value="F:iron ion binding"/>
    <property type="evidence" value="ECO:0007669"/>
    <property type="project" value="InterPro"/>
</dbReference>
<reference evidence="10 12" key="2">
    <citation type="journal article" date="2013" name="Nature">
        <title>Insights into bilaterian evolution from three spiralian genomes.</title>
        <authorList>
            <person name="Simakov O."/>
            <person name="Marletaz F."/>
            <person name="Cho S.J."/>
            <person name="Edsinger-Gonzales E."/>
            <person name="Havlak P."/>
            <person name="Hellsten U."/>
            <person name="Kuo D.H."/>
            <person name="Larsson T."/>
            <person name="Lv J."/>
            <person name="Arendt D."/>
            <person name="Savage R."/>
            <person name="Osoegawa K."/>
            <person name="de Jong P."/>
            <person name="Grimwood J."/>
            <person name="Chapman J.A."/>
            <person name="Shapiro H."/>
            <person name="Aerts A."/>
            <person name="Otillar R.P."/>
            <person name="Terry A.Y."/>
            <person name="Boore J.L."/>
            <person name="Grigoriev I.V."/>
            <person name="Lindberg D.R."/>
            <person name="Seaver E.C."/>
            <person name="Weisblat D.A."/>
            <person name="Putnam N.H."/>
            <person name="Rokhsar D.S."/>
        </authorList>
    </citation>
    <scope>NUCLEOTIDE SEQUENCE</scope>
    <source>
        <strain evidence="10 12">I ESC-2004</strain>
    </source>
</reference>
<evidence type="ECO:0000256" key="6">
    <source>
        <dbReference type="ARBA" id="ARBA00023033"/>
    </source>
</evidence>
<evidence type="ECO:0000256" key="7">
    <source>
        <dbReference type="PIRSR" id="PIRSR602403-1"/>
    </source>
</evidence>
<dbReference type="InterPro" id="IPR036396">
    <property type="entry name" value="Cyt_P450_sf"/>
</dbReference>
<reference evidence="12" key="1">
    <citation type="submission" date="2012-12" db="EMBL/GenBank/DDBJ databases">
        <authorList>
            <person name="Hellsten U."/>
            <person name="Grimwood J."/>
            <person name="Chapman J.A."/>
            <person name="Shapiro H."/>
            <person name="Aerts A."/>
            <person name="Otillar R.P."/>
            <person name="Terry A.Y."/>
            <person name="Boore J.L."/>
            <person name="Simakov O."/>
            <person name="Marletaz F."/>
            <person name="Cho S.-J."/>
            <person name="Edsinger-Gonzales E."/>
            <person name="Havlak P."/>
            <person name="Kuo D.-H."/>
            <person name="Larsson T."/>
            <person name="Lv J."/>
            <person name="Arendt D."/>
            <person name="Savage R."/>
            <person name="Osoegawa K."/>
            <person name="de Jong P."/>
            <person name="Lindberg D.R."/>
            <person name="Seaver E.C."/>
            <person name="Weisblat D.A."/>
            <person name="Putnam N.H."/>
            <person name="Grigoriev I.V."/>
            <person name="Rokhsar D.S."/>
        </authorList>
    </citation>
    <scope>NUCLEOTIDE SEQUENCE</scope>
    <source>
        <strain evidence="12">I ESC-2004</strain>
    </source>
</reference>
<evidence type="ECO:0000256" key="8">
    <source>
        <dbReference type="RuleBase" id="RU000461"/>
    </source>
</evidence>
<dbReference type="SUPFAM" id="SSF48264">
    <property type="entry name" value="Cytochrome P450"/>
    <property type="match status" value="1"/>
</dbReference>
<proteinExistence type="inferred from homology"/>
<dbReference type="Proteomes" id="UP000014760">
    <property type="component" value="Unassembled WGS sequence"/>
</dbReference>
<dbReference type="Pfam" id="PF00067">
    <property type="entry name" value="p450"/>
    <property type="match status" value="1"/>
</dbReference>
<dbReference type="GO" id="GO:0020037">
    <property type="term" value="F:heme binding"/>
    <property type="evidence" value="ECO:0007669"/>
    <property type="project" value="InterPro"/>
</dbReference>
<evidence type="ECO:0000256" key="2">
    <source>
        <dbReference type="ARBA" id="ARBA00022617"/>
    </source>
</evidence>
<dbReference type="AlphaFoldDB" id="R7UPP4"/>
<organism evidence="10">
    <name type="scientific">Capitella teleta</name>
    <name type="common">Polychaete worm</name>
    <dbReference type="NCBI Taxonomy" id="283909"/>
    <lineage>
        <taxon>Eukaryota</taxon>
        <taxon>Metazoa</taxon>
        <taxon>Spiralia</taxon>
        <taxon>Lophotrochozoa</taxon>
        <taxon>Annelida</taxon>
        <taxon>Polychaeta</taxon>
        <taxon>Sedentaria</taxon>
        <taxon>Scolecida</taxon>
        <taxon>Capitellidae</taxon>
        <taxon>Capitella</taxon>
    </lineage>
</organism>
<keyword evidence="5 7" id="KW-0408">Iron</keyword>
<feature type="transmembrane region" description="Helical" evidence="9">
    <location>
        <begin position="20"/>
        <end position="37"/>
    </location>
</feature>
<evidence type="ECO:0000256" key="9">
    <source>
        <dbReference type="SAM" id="Phobius"/>
    </source>
</evidence>
<reference evidence="11" key="3">
    <citation type="submission" date="2015-06" db="UniProtKB">
        <authorList>
            <consortium name="EnsemblMetazoa"/>
        </authorList>
    </citation>
    <scope>IDENTIFICATION</scope>
</reference>
<name>R7UPP4_CAPTE</name>
<dbReference type="EMBL" id="AMQN01006753">
    <property type="status" value="NOT_ANNOTATED_CDS"/>
    <property type="molecule type" value="Genomic_DNA"/>
</dbReference>
<evidence type="ECO:0000256" key="3">
    <source>
        <dbReference type="ARBA" id="ARBA00022723"/>
    </source>
</evidence>
<dbReference type="GO" id="GO:0034653">
    <property type="term" value="P:retinoic acid catabolic process"/>
    <property type="evidence" value="ECO:0007669"/>
    <property type="project" value="UniProtKB-ARBA"/>
</dbReference>
<evidence type="ECO:0000313" key="12">
    <source>
        <dbReference type="Proteomes" id="UP000014760"/>
    </source>
</evidence>
<dbReference type="EMBL" id="KB299052">
    <property type="protein sequence ID" value="ELU08494.1"/>
    <property type="molecule type" value="Genomic_DNA"/>
</dbReference>
<keyword evidence="4 8" id="KW-0560">Oxidoreductase</keyword>
<dbReference type="OMA" id="RGKQRDQ"/>
<evidence type="ECO:0000256" key="5">
    <source>
        <dbReference type="ARBA" id="ARBA00023004"/>
    </source>
</evidence>
<evidence type="ECO:0000313" key="11">
    <source>
        <dbReference type="EnsemblMetazoa" id="CapteP129163"/>
    </source>
</evidence>
<dbReference type="PANTHER" id="PTHR24286">
    <property type="entry name" value="CYTOCHROME P450 26"/>
    <property type="match status" value="1"/>
</dbReference>
<dbReference type="PANTHER" id="PTHR24286:SF384">
    <property type="entry name" value="P450, PUTATIVE (EUROFUNG)-RELATED"/>
    <property type="match status" value="1"/>
</dbReference>
<comment type="cofactor">
    <cofactor evidence="7">
        <name>heme</name>
        <dbReference type="ChEBI" id="CHEBI:30413"/>
    </cofactor>
</comment>
<evidence type="ECO:0008006" key="13">
    <source>
        <dbReference type="Google" id="ProtNLM"/>
    </source>
</evidence>
<protein>
    <recommendedName>
        <fullName evidence="13">Cytochrome P450</fullName>
    </recommendedName>
</protein>
<dbReference type="PRINTS" id="PR00465">
    <property type="entry name" value="EP450IV"/>
</dbReference>
<dbReference type="PRINTS" id="PR00385">
    <property type="entry name" value="P450"/>
</dbReference>
<dbReference type="EnsemblMetazoa" id="CapteT129163">
    <property type="protein sequence ID" value="CapteP129163"/>
    <property type="gene ID" value="CapteG129163"/>
</dbReference>
<feature type="binding site" description="axial binding residue" evidence="7">
    <location>
        <position position="419"/>
    </location>
    <ligand>
        <name>heme</name>
        <dbReference type="ChEBI" id="CHEBI:30413"/>
    </ligand>
    <ligandPart>
        <name>Fe</name>
        <dbReference type="ChEBI" id="CHEBI:18248"/>
    </ligandPart>
</feature>
<dbReference type="PROSITE" id="PS00086">
    <property type="entry name" value="CYTOCHROME_P450"/>
    <property type="match status" value="1"/>
</dbReference>
<dbReference type="OrthoDB" id="1372046at2759"/>
<dbReference type="GO" id="GO:0004497">
    <property type="term" value="F:monooxygenase activity"/>
    <property type="evidence" value="ECO:0007669"/>
    <property type="project" value="UniProtKB-KW"/>
</dbReference>
<gene>
    <name evidence="10" type="ORF">CAPTEDRAFT_129163</name>
</gene>
<evidence type="ECO:0000313" key="10">
    <source>
        <dbReference type="EMBL" id="ELU08494.1"/>
    </source>
</evidence>
<keyword evidence="12" id="KW-1185">Reference proteome</keyword>
<dbReference type="Gene3D" id="1.10.630.10">
    <property type="entry name" value="Cytochrome P450"/>
    <property type="match status" value="1"/>
</dbReference>
<dbReference type="InterPro" id="IPR017972">
    <property type="entry name" value="Cyt_P450_CS"/>
</dbReference>
<dbReference type="GO" id="GO:0016125">
    <property type="term" value="P:sterol metabolic process"/>
    <property type="evidence" value="ECO:0007669"/>
    <property type="project" value="TreeGrafter"/>
</dbReference>
<evidence type="ECO:0000256" key="1">
    <source>
        <dbReference type="ARBA" id="ARBA00010617"/>
    </source>
</evidence>
<accession>R7UPP4</accession>
<keyword evidence="6 8" id="KW-0503">Monooxygenase</keyword>
<sequence length="488" mass="54674">MSVLSIADNLRGLPPYGTDLSAFLLIAVTCLFIAWCFKRSRSAVDQRLPPGSYGLLPFIGETFPFLLDGPKYTRTRIEKYGPVFRSHLLLEPIVVVSGAQHVNTILATDDVIQLSFRSTKLLFGDSGFYSMNGEPHRMLNRSLRSAFTPTVMASLIQPMQNIVRERLHGWTKLGLIQGCEASKDIAITAANQLILGLDFKGAEFEKLKSCFSDYSDAFFSFPYDIPGFAFRRKVLINPSLDGFSILHTLLSTNSNLDQSDDSLTTRQVQDIALEMLYASQETLASSFCTLLMQLAENPRVLNDLRAELATNDIGPNDILDYKTLKSLPFLNDVMKEMLRYAPPIGGGLRKAVKDVEIAGYVIPAGWRILFSIEGTHKLCKYNGDVETFDPYRWKKLRVEDPHHSSRFDFIPFGAGNRTCVGQDYAKDLIKVFLLEISRCIDWQMVNGMPDIASCPIPLPRDGLPLSVKPFDMKKFKEIHESSNLASEA</sequence>
<dbReference type="STRING" id="283909.R7UPP4"/>
<keyword evidence="9" id="KW-0812">Transmembrane</keyword>
<keyword evidence="3 7" id="KW-0479">Metal-binding</keyword>
<evidence type="ECO:0000256" key="4">
    <source>
        <dbReference type="ARBA" id="ARBA00023002"/>
    </source>
</evidence>
<keyword evidence="2 7" id="KW-0349">Heme</keyword>
<dbReference type="GO" id="GO:0016705">
    <property type="term" value="F:oxidoreductase activity, acting on paired donors, with incorporation or reduction of molecular oxygen"/>
    <property type="evidence" value="ECO:0007669"/>
    <property type="project" value="InterPro"/>
</dbReference>
<keyword evidence="9" id="KW-0472">Membrane</keyword>